<feature type="compositionally biased region" description="Basic and acidic residues" evidence="1">
    <location>
        <begin position="90"/>
        <end position="101"/>
    </location>
</feature>
<comment type="caution">
    <text evidence="2">The sequence shown here is derived from an EMBL/GenBank/DDBJ whole genome shotgun (WGS) entry which is preliminary data.</text>
</comment>
<evidence type="ECO:0000256" key="1">
    <source>
        <dbReference type="SAM" id="MobiDB-lite"/>
    </source>
</evidence>
<keyword evidence="3" id="KW-1185">Reference proteome</keyword>
<sequence>MVSKAEHALTASDTLHLLSTVVQGELSTLRPADVVRMQRKDSEHQGRKLQEQLGLLSDTADCKEPEVEEHEKHEDIQMYLDDTNSSHPSINKDMDMNDPDKAQDLEHTFATIDSMEGIGDNGCAPSLAWP</sequence>
<feature type="compositionally biased region" description="Basic and acidic residues" evidence="1">
    <location>
        <begin position="60"/>
        <end position="76"/>
    </location>
</feature>
<name>A0A9P5ZMX4_PLEER</name>
<dbReference type="Proteomes" id="UP000807025">
    <property type="component" value="Unassembled WGS sequence"/>
</dbReference>
<dbReference type="EMBL" id="MU154653">
    <property type="protein sequence ID" value="KAF9489988.1"/>
    <property type="molecule type" value="Genomic_DNA"/>
</dbReference>
<proteinExistence type="predicted"/>
<evidence type="ECO:0000313" key="3">
    <source>
        <dbReference type="Proteomes" id="UP000807025"/>
    </source>
</evidence>
<protein>
    <submittedName>
        <fullName evidence="2">Uncharacterized protein</fullName>
    </submittedName>
</protein>
<gene>
    <name evidence="2" type="ORF">BDN71DRAFT_1435027</name>
</gene>
<reference evidence="2" key="1">
    <citation type="submission" date="2020-11" db="EMBL/GenBank/DDBJ databases">
        <authorList>
            <consortium name="DOE Joint Genome Institute"/>
            <person name="Ahrendt S."/>
            <person name="Riley R."/>
            <person name="Andreopoulos W."/>
            <person name="Labutti K."/>
            <person name="Pangilinan J."/>
            <person name="Ruiz-Duenas F.J."/>
            <person name="Barrasa J.M."/>
            <person name="Sanchez-Garcia M."/>
            <person name="Camarero S."/>
            <person name="Miyauchi S."/>
            <person name="Serrano A."/>
            <person name="Linde D."/>
            <person name="Babiker R."/>
            <person name="Drula E."/>
            <person name="Ayuso-Fernandez I."/>
            <person name="Pacheco R."/>
            <person name="Padilla G."/>
            <person name="Ferreira P."/>
            <person name="Barriuso J."/>
            <person name="Kellner H."/>
            <person name="Castanera R."/>
            <person name="Alfaro M."/>
            <person name="Ramirez L."/>
            <person name="Pisabarro A.G."/>
            <person name="Kuo A."/>
            <person name="Tritt A."/>
            <person name="Lipzen A."/>
            <person name="He G."/>
            <person name="Yan M."/>
            <person name="Ng V."/>
            <person name="Cullen D."/>
            <person name="Martin F."/>
            <person name="Rosso M.-N."/>
            <person name="Henrissat B."/>
            <person name="Hibbett D."/>
            <person name="Martinez A.T."/>
            <person name="Grigoriev I.V."/>
        </authorList>
    </citation>
    <scope>NUCLEOTIDE SEQUENCE</scope>
    <source>
        <strain evidence="2">ATCC 90797</strain>
    </source>
</reference>
<evidence type="ECO:0000313" key="2">
    <source>
        <dbReference type="EMBL" id="KAF9489988.1"/>
    </source>
</evidence>
<dbReference type="AlphaFoldDB" id="A0A9P5ZMX4"/>
<accession>A0A9P5ZMX4</accession>
<feature type="region of interest" description="Disordered" evidence="1">
    <location>
        <begin position="59"/>
        <end position="101"/>
    </location>
</feature>
<organism evidence="2 3">
    <name type="scientific">Pleurotus eryngii</name>
    <name type="common">Boletus of the steppes</name>
    <dbReference type="NCBI Taxonomy" id="5323"/>
    <lineage>
        <taxon>Eukaryota</taxon>
        <taxon>Fungi</taxon>
        <taxon>Dikarya</taxon>
        <taxon>Basidiomycota</taxon>
        <taxon>Agaricomycotina</taxon>
        <taxon>Agaricomycetes</taxon>
        <taxon>Agaricomycetidae</taxon>
        <taxon>Agaricales</taxon>
        <taxon>Pleurotineae</taxon>
        <taxon>Pleurotaceae</taxon>
        <taxon>Pleurotus</taxon>
    </lineage>
</organism>